<dbReference type="AlphaFoldDB" id="A0A135WFK5"/>
<dbReference type="Proteomes" id="UP000070513">
    <property type="component" value="Unassembled WGS sequence"/>
</dbReference>
<reference evidence="1 2" key="2">
    <citation type="journal article" date="2016" name="Genome Announc.">
        <title>Draft Genome Sequence of a Biocontrol Rhizobacterium, Chryseobacterium kwangjuense Strain KJ1R5, Isolated from Pepper (Capsicum annuum).</title>
        <authorList>
            <person name="Jeong J.J."/>
            <person name="Park H."/>
            <person name="Park B.H."/>
            <person name="Mannaa M."/>
            <person name="Sang M.K."/>
            <person name="Choi I.G."/>
            <person name="Kim K.D."/>
        </authorList>
    </citation>
    <scope>NUCLEOTIDE SEQUENCE [LARGE SCALE GENOMIC DNA]</scope>
    <source>
        <strain evidence="1 2">KJ1R5</strain>
    </source>
</reference>
<dbReference type="SUPFAM" id="SSF46689">
    <property type="entry name" value="Homeodomain-like"/>
    <property type="match status" value="1"/>
</dbReference>
<accession>A0A135WFK5</accession>
<name>A0A135WFK5_9FLAO</name>
<dbReference type="Gene3D" id="1.10.10.60">
    <property type="entry name" value="Homeodomain-like"/>
    <property type="match status" value="1"/>
</dbReference>
<organism evidence="1 2">
    <name type="scientific">Chryseobacterium kwangjuense</name>
    <dbReference type="NCBI Taxonomy" id="267125"/>
    <lineage>
        <taxon>Bacteria</taxon>
        <taxon>Pseudomonadati</taxon>
        <taxon>Bacteroidota</taxon>
        <taxon>Flavobacteriia</taxon>
        <taxon>Flavobacteriales</taxon>
        <taxon>Weeksellaceae</taxon>
        <taxon>Chryseobacterium group</taxon>
        <taxon>Chryseobacterium</taxon>
    </lineage>
</organism>
<dbReference type="InterPro" id="IPR009057">
    <property type="entry name" value="Homeodomain-like_sf"/>
</dbReference>
<evidence type="ECO:0000313" key="2">
    <source>
        <dbReference type="Proteomes" id="UP000070513"/>
    </source>
</evidence>
<sequence length="137" mass="16189">MNLKNIHIGSMVKAKVEEHEIQISRIIKFFNCSEDEIENMYLQENMDTHKLLRWSKLLGFDFFRIFSGHLMLYAPPAKVNKSIKLGDATLKFRKSVYTEEVKQFILDKITKGEISTMEAIVRYKIPKTTLYKWIKKV</sequence>
<evidence type="ECO:0000313" key="1">
    <source>
        <dbReference type="EMBL" id="KXH83665.1"/>
    </source>
</evidence>
<protein>
    <submittedName>
        <fullName evidence="1">Transposase</fullName>
    </submittedName>
</protein>
<gene>
    <name evidence="1" type="ORF">AU378_11720</name>
</gene>
<proteinExistence type="predicted"/>
<dbReference type="EMBL" id="LPUR01000011">
    <property type="protein sequence ID" value="KXH83665.1"/>
    <property type="molecule type" value="Genomic_DNA"/>
</dbReference>
<dbReference type="OrthoDB" id="799937at2"/>
<reference evidence="2" key="1">
    <citation type="submission" date="2015-12" db="EMBL/GenBank/DDBJ databases">
        <title>Genome sequence of a biocontrol rhizobacterium Chryseobacterium kwangjuense strain KJ1R5 isolated from pepper (Capsicum annuum L.).</title>
        <authorList>
            <person name="Jeong J.-J."/>
            <person name="Park H."/>
            <person name="Mannaa M."/>
            <person name="Sang M.K."/>
            <person name="Choi I.-G."/>
            <person name="Kim K.D."/>
        </authorList>
    </citation>
    <scope>NUCLEOTIDE SEQUENCE [LARGE SCALE GENOMIC DNA]</scope>
    <source>
        <strain evidence="2">KJ1R5</strain>
    </source>
</reference>
<comment type="caution">
    <text evidence="1">The sequence shown here is derived from an EMBL/GenBank/DDBJ whole genome shotgun (WGS) entry which is preliminary data.</text>
</comment>